<dbReference type="EMBL" id="VRTY01000028">
    <property type="protein sequence ID" value="TXK47571.1"/>
    <property type="molecule type" value="Genomic_DNA"/>
</dbReference>
<dbReference type="Proteomes" id="UP000321926">
    <property type="component" value="Unassembled WGS sequence"/>
</dbReference>
<evidence type="ECO:0000313" key="3">
    <source>
        <dbReference type="Proteomes" id="UP000321926"/>
    </source>
</evidence>
<accession>A0A5C8KBI3</accession>
<name>A0A5C8KBI3_9BACT</name>
<gene>
    <name evidence="2" type="ORF">FVR03_09265</name>
</gene>
<dbReference type="AlphaFoldDB" id="A0A5C8KBI3"/>
<keyword evidence="3" id="KW-1185">Reference proteome</keyword>
<feature type="chain" id="PRO_5023028650" description="PorT family protein" evidence="1">
    <location>
        <begin position="20"/>
        <end position="239"/>
    </location>
</feature>
<evidence type="ECO:0000313" key="2">
    <source>
        <dbReference type="EMBL" id="TXK47571.1"/>
    </source>
</evidence>
<evidence type="ECO:0000256" key="1">
    <source>
        <dbReference type="SAM" id="SignalP"/>
    </source>
</evidence>
<proteinExistence type="predicted"/>
<protein>
    <recommendedName>
        <fullName evidence="4">PorT family protein</fullName>
    </recommendedName>
</protein>
<organism evidence="2 3">
    <name type="scientific">Pontibacter qinzhouensis</name>
    <dbReference type="NCBI Taxonomy" id="2603253"/>
    <lineage>
        <taxon>Bacteria</taxon>
        <taxon>Pseudomonadati</taxon>
        <taxon>Bacteroidota</taxon>
        <taxon>Cytophagia</taxon>
        <taxon>Cytophagales</taxon>
        <taxon>Hymenobacteraceae</taxon>
        <taxon>Pontibacter</taxon>
    </lineage>
</organism>
<sequence>MKKVMLLAVSLVAFSTAFAQKTEFSLQANTGVYRFSGSSAESSTTVQYITQQSGWNYTHNPHGNKLTLSLGVAGQVQRVTRGNVVLGLQAGAEFLQSKVNITGAYSFWHMANSSLTYVAADGRSFFQHKFINVHPFLGRRLSVGPIAVDVTAGSDIGFCLQSTDNAKLKVANGEELAFKAERDKPSVDLRPRVGVTGYFRHIGVTASYAHGLTNYLGSYDGGNPEAYARVLRLGLLYRL</sequence>
<dbReference type="RefSeq" id="WP_147921464.1">
    <property type="nucleotide sequence ID" value="NZ_VRTY01000028.1"/>
</dbReference>
<feature type="signal peptide" evidence="1">
    <location>
        <begin position="1"/>
        <end position="19"/>
    </location>
</feature>
<dbReference type="OrthoDB" id="1340981at2"/>
<evidence type="ECO:0008006" key="4">
    <source>
        <dbReference type="Google" id="ProtNLM"/>
    </source>
</evidence>
<reference evidence="2 3" key="1">
    <citation type="submission" date="2019-08" db="EMBL/GenBank/DDBJ databases">
        <authorList>
            <person name="Shi S."/>
        </authorList>
    </citation>
    <scope>NUCLEOTIDE SEQUENCE [LARGE SCALE GENOMIC DNA]</scope>
    <source>
        <strain evidence="2 3">GY10130</strain>
    </source>
</reference>
<keyword evidence="1" id="KW-0732">Signal</keyword>
<comment type="caution">
    <text evidence="2">The sequence shown here is derived from an EMBL/GenBank/DDBJ whole genome shotgun (WGS) entry which is preliminary data.</text>
</comment>